<evidence type="ECO:0000256" key="8">
    <source>
        <dbReference type="RuleBase" id="RU004479"/>
    </source>
</evidence>
<dbReference type="NCBIfam" id="TIGR01225">
    <property type="entry name" value="hutH"/>
    <property type="match status" value="1"/>
</dbReference>
<dbReference type="CDD" id="cd00332">
    <property type="entry name" value="PAL-HAL"/>
    <property type="match status" value="1"/>
</dbReference>
<keyword evidence="4 7" id="KW-0456">Lyase</keyword>
<evidence type="ECO:0000313" key="11">
    <source>
        <dbReference type="Proteomes" id="UP000193431"/>
    </source>
</evidence>
<evidence type="ECO:0000256" key="6">
    <source>
        <dbReference type="NCBIfam" id="TIGR01225"/>
    </source>
</evidence>
<keyword evidence="11" id="KW-1185">Reference proteome</keyword>
<dbReference type="PANTHER" id="PTHR10362">
    <property type="entry name" value="HISTIDINE AMMONIA-LYASE"/>
    <property type="match status" value="1"/>
</dbReference>
<dbReference type="OrthoDB" id="9806955at2"/>
<dbReference type="Pfam" id="PF00221">
    <property type="entry name" value="Lyase_aromatic"/>
    <property type="match status" value="1"/>
</dbReference>
<organism evidence="10 11">
    <name type="scientific">Nonlabens spongiae</name>
    <dbReference type="NCBI Taxonomy" id="331648"/>
    <lineage>
        <taxon>Bacteria</taxon>
        <taxon>Pseudomonadati</taxon>
        <taxon>Bacteroidota</taxon>
        <taxon>Flavobacteriia</taxon>
        <taxon>Flavobacteriales</taxon>
        <taxon>Flavobacteriaceae</taxon>
        <taxon>Nonlabens</taxon>
    </lineage>
</organism>
<dbReference type="AlphaFoldDB" id="A0A1W6MGY3"/>
<dbReference type="InterPro" id="IPR008948">
    <property type="entry name" value="L-Aspartase-like"/>
</dbReference>
<protein>
    <recommendedName>
        <fullName evidence="2 6">Histidine ammonia-lyase</fullName>
        <ecNumber evidence="2 6">4.3.1.3</ecNumber>
    </recommendedName>
</protein>
<evidence type="ECO:0000313" key="10">
    <source>
        <dbReference type="EMBL" id="ARN76832.1"/>
    </source>
</evidence>
<comment type="similarity">
    <text evidence="7">Belongs to the PAL/histidase family.</text>
</comment>
<evidence type="ECO:0000256" key="5">
    <source>
        <dbReference type="ARBA" id="ARBA00049269"/>
    </source>
</evidence>
<evidence type="ECO:0000256" key="2">
    <source>
        <dbReference type="ARBA" id="ARBA00012994"/>
    </source>
</evidence>
<dbReference type="FunFam" id="1.10.275.10:FF:000005">
    <property type="entry name" value="Histidine ammonia-lyase"/>
    <property type="match status" value="1"/>
</dbReference>
<dbReference type="EC" id="4.3.1.3" evidence="2 6"/>
<name>A0A1W6MGY3_9FLAO</name>
<evidence type="ECO:0000256" key="1">
    <source>
        <dbReference type="ARBA" id="ARBA00005113"/>
    </source>
</evidence>
<dbReference type="GO" id="GO:0004397">
    <property type="term" value="F:histidine ammonia-lyase activity"/>
    <property type="evidence" value="ECO:0007669"/>
    <property type="project" value="UniProtKB-UniRule"/>
</dbReference>
<dbReference type="SUPFAM" id="SSF48557">
    <property type="entry name" value="L-aspartase-like"/>
    <property type="match status" value="1"/>
</dbReference>
<comment type="subcellular location">
    <subcellularLocation>
        <location evidence="9">Cytoplasm</location>
    </subcellularLocation>
</comment>
<dbReference type="GO" id="GO:0005737">
    <property type="term" value="C:cytoplasm"/>
    <property type="evidence" value="ECO:0007669"/>
    <property type="project" value="UniProtKB-SubCell"/>
</dbReference>
<evidence type="ECO:0000256" key="9">
    <source>
        <dbReference type="RuleBase" id="RU004480"/>
    </source>
</evidence>
<accession>A0A1W6MGY3</accession>
<proteinExistence type="inferred from homology"/>
<dbReference type="InterPro" id="IPR022313">
    <property type="entry name" value="Phe/His_NH3-lyase_AS"/>
</dbReference>
<reference evidence="10 11" key="1">
    <citation type="submission" date="2016-11" db="EMBL/GenBank/DDBJ databases">
        <title>Trade-off between light-utilization and light-protection in marine flavobacteria.</title>
        <authorList>
            <person name="Kumagai Y."/>
        </authorList>
    </citation>
    <scope>NUCLEOTIDE SEQUENCE [LARGE SCALE GENOMIC DNA]</scope>
    <source>
        <strain evidence="10 11">JCM 13191</strain>
    </source>
</reference>
<dbReference type="Gene3D" id="1.10.275.10">
    <property type="entry name" value="Fumarase/aspartase (N-terminal domain)"/>
    <property type="match status" value="1"/>
</dbReference>
<dbReference type="InterPro" id="IPR001106">
    <property type="entry name" value="Aromatic_Lyase"/>
</dbReference>
<evidence type="ECO:0000256" key="4">
    <source>
        <dbReference type="ARBA" id="ARBA00023239"/>
    </source>
</evidence>
<dbReference type="Gene3D" id="1.20.200.10">
    <property type="entry name" value="Fumarase/aspartase (Central domain)"/>
    <property type="match status" value="1"/>
</dbReference>
<comment type="catalytic activity">
    <reaction evidence="5 8">
        <text>L-histidine = trans-urocanate + NH4(+)</text>
        <dbReference type="Rhea" id="RHEA:21232"/>
        <dbReference type="ChEBI" id="CHEBI:17771"/>
        <dbReference type="ChEBI" id="CHEBI:28938"/>
        <dbReference type="ChEBI" id="CHEBI:57595"/>
        <dbReference type="EC" id="4.3.1.3"/>
    </reaction>
</comment>
<dbReference type="InterPro" id="IPR005921">
    <property type="entry name" value="HutH"/>
</dbReference>
<dbReference type="FunFam" id="1.20.200.10:FF:000003">
    <property type="entry name" value="Histidine ammonia-lyase"/>
    <property type="match status" value="1"/>
</dbReference>
<dbReference type="EMBL" id="CP019344">
    <property type="protein sequence ID" value="ARN76832.1"/>
    <property type="molecule type" value="Genomic_DNA"/>
</dbReference>
<dbReference type="PROSITE" id="PS00488">
    <property type="entry name" value="PAL_HISTIDASE"/>
    <property type="match status" value="1"/>
</dbReference>
<dbReference type="Proteomes" id="UP000193431">
    <property type="component" value="Chromosome"/>
</dbReference>
<dbReference type="UniPathway" id="UPA00379">
    <property type="reaction ID" value="UER00549"/>
</dbReference>
<evidence type="ECO:0000256" key="7">
    <source>
        <dbReference type="RuleBase" id="RU003954"/>
    </source>
</evidence>
<dbReference type="InterPro" id="IPR024083">
    <property type="entry name" value="Fumarase/histidase_N"/>
</dbReference>
<sequence>MEHFISTKKLSLKDFSSIVNQVDRIELSEECKELIKNSRNFLDERFGSESDQTSYGINTGFGSLCDTRIESKDLQELQHNLLKSHACGTGDEVPSEIVKLMLFLKAKNLSYGYSGVSLEVVERLIYFFNNDVMPVVYEQGSLGASGDLAPLAHLTLPIIGFGEVHYKGERMNAADFYEKVDLEPLTLQSKEGLALINGTQFMLAYGIHSLLQAYRNIYWAHITAALSVDGFDASKIPFDQRIHLIRPHKGQLKSAAEMEELLEDSEIADHVKPNVQDPYSFRCVPQVHGATYDTLAFVSKTFMTEANAVTDNPNVFPDSGDILSGGNFHGQPLALALDYLAIAMSEIANISERRTFQLLSGKRGLPSFLAKNAGLNSGLMILQYTAASIVSQNKQLSAPSSTDSIVSSNGQEDHVSMGANAATKCYRVLENVTAVLAIELITATEALEHRSMKTSSFLENIKTLFRVDVPALESDRIMHDDIEASKKFIKELMIEDELLFG</sequence>
<dbReference type="RefSeq" id="WP_085765633.1">
    <property type="nucleotide sequence ID" value="NZ_CP019344.1"/>
</dbReference>
<evidence type="ECO:0000256" key="3">
    <source>
        <dbReference type="ARBA" id="ARBA00022808"/>
    </source>
</evidence>
<dbReference type="GO" id="GO:0019557">
    <property type="term" value="P:L-histidine catabolic process to glutamate and formate"/>
    <property type="evidence" value="ECO:0007669"/>
    <property type="project" value="UniProtKB-UniPathway"/>
</dbReference>
<comment type="pathway">
    <text evidence="1 8">Amino-acid degradation; L-histidine degradation into L-glutamate; N-formimidoyl-L-glutamate from L-histidine: step 1/3.</text>
</comment>
<gene>
    <name evidence="10" type="ORF">BST97_01800</name>
</gene>
<dbReference type="STRING" id="331648.BST97_01800"/>
<dbReference type="NCBIfam" id="NF006871">
    <property type="entry name" value="PRK09367.1"/>
    <property type="match status" value="1"/>
</dbReference>
<dbReference type="GO" id="GO:0019556">
    <property type="term" value="P:L-histidine catabolic process to glutamate and formamide"/>
    <property type="evidence" value="ECO:0007669"/>
    <property type="project" value="UniProtKB-UniPathway"/>
</dbReference>
<keyword evidence="3 8" id="KW-0369">Histidine metabolism</keyword>